<dbReference type="RefSeq" id="WP_092454762.1">
    <property type="nucleotide sequence ID" value="NZ_FOJI01000010.1"/>
</dbReference>
<name>A0A1I0QYW7_9FIRM</name>
<evidence type="ECO:0000256" key="1">
    <source>
        <dbReference type="ARBA" id="ARBA00000085"/>
    </source>
</evidence>
<keyword evidence="8" id="KW-0812">Transmembrane</keyword>
<evidence type="ECO:0000256" key="5">
    <source>
        <dbReference type="ARBA" id="ARBA00022679"/>
    </source>
</evidence>
<dbReference type="PANTHER" id="PTHR45453:SF1">
    <property type="entry name" value="PHOSPHATE REGULON SENSOR PROTEIN PHOR"/>
    <property type="match status" value="1"/>
</dbReference>
<dbReference type="SUPFAM" id="SSF47384">
    <property type="entry name" value="Homodimeric domain of signal transducing histidine kinase"/>
    <property type="match status" value="1"/>
</dbReference>
<comment type="subcellular location">
    <subcellularLocation>
        <location evidence="2">Membrane</location>
    </subcellularLocation>
</comment>
<dbReference type="Gene3D" id="3.30.565.10">
    <property type="entry name" value="Histidine kinase-like ATPase, C-terminal domain"/>
    <property type="match status" value="1"/>
</dbReference>
<accession>A0A1I0QYW7</accession>
<dbReference type="EMBL" id="FOJI01000010">
    <property type="protein sequence ID" value="SEW33080.1"/>
    <property type="molecule type" value="Genomic_DNA"/>
</dbReference>
<dbReference type="PRINTS" id="PR00344">
    <property type="entry name" value="BCTRLSENSOR"/>
</dbReference>
<dbReference type="GO" id="GO:0000155">
    <property type="term" value="F:phosphorelay sensor kinase activity"/>
    <property type="evidence" value="ECO:0007669"/>
    <property type="project" value="InterPro"/>
</dbReference>
<sequence>MKFFRNPEIKKTTFIYILITFVAFGIGFWIDMRCAIFAVALSVIFSSVHLMADFFRYKKLSDLSDQINEILHGQDKYDLSSYAEGELAILQSQIFKMTIQLREQATTLKKDKVYLTDSIADISHQIKTPLTSINLIASLLSELDIEDERRMQLTSELMRMLSHVEWLITTLLKMSKFDAGTVEFQNEVVKVDELIREASSIIAIPMDLRDQIFVSKILPKITFKGDLAWSVEAIGNILKNCMEHTPKGGQILVSAEENAIYSEIMIIDNGVGIAKEDLPHVFERFYKGKNSSSQSVGIGLALAKMIVARQNGTIKVENNQAIGAKFTIRFYKGIV</sequence>
<evidence type="ECO:0000313" key="10">
    <source>
        <dbReference type="EMBL" id="SEW33080.1"/>
    </source>
</evidence>
<keyword evidence="8" id="KW-1133">Transmembrane helix</keyword>
<keyword evidence="11" id="KW-1185">Reference proteome</keyword>
<evidence type="ECO:0000313" key="11">
    <source>
        <dbReference type="Proteomes" id="UP000199701"/>
    </source>
</evidence>
<dbReference type="GO" id="GO:0004721">
    <property type="term" value="F:phosphoprotein phosphatase activity"/>
    <property type="evidence" value="ECO:0007669"/>
    <property type="project" value="TreeGrafter"/>
</dbReference>
<gene>
    <name evidence="10" type="ORF">SAMN05421659_11057</name>
</gene>
<dbReference type="InterPro" id="IPR036890">
    <property type="entry name" value="HATPase_C_sf"/>
</dbReference>
<dbReference type="STRING" id="99656.SAMN05421659_11057"/>
<dbReference type="SMART" id="SM00387">
    <property type="entry name" value="HATPase_c"/>
    <property type="match status" value="1"/>
</dbReference>
<protein>
    <recommendedName>
        <fullName evidence="3">histidine kinase</fullName>
        <ecNumber evidence="3">2.7.13.3</ecNumber>
    </recommendedName>
</protein>
<dbReference type="InterPro" id="IPR005467">
    <property type="entry name" value="His_kinase_dom"/>
</dbReference>
<keyword evidence="4" id="KW-0597">Phosphoprotein</keyword>
<dbReference type="Pfam" id="PF00512">
    <property type="entry name" value="HisKA"/>
    <property type="match status" value="1"/>
</dbReference>
<evidence type="ECO:0000256" key="8">
    <source>
        <dbReference type="SAM" id="Phobius"/>
    </source>
</evidence>
<dbReference type="CDD" id="cd00082">
    <property type="entry name" value="HisKA"/>
    <property type="match status" value="1"/>
</dbReference>
<dbReference type="GO" id="GO:0016036">
    <property type="term" value="P:cellular response to phosphate starvation"/>
    <property type="evidence" value="ECO:0007669"/>
    <property type="project" value="TreeGrafter"/>
</dbReference>
<evidence type="ECO:0000259" key="9">
    <source>
        <dbReference type="PROSITE" id="PS50109"/>
    </source>
</evidence>
<dbReference type="InterPro" id="IPR004358">
    <property type="entry name" value="Sig_transdc_His_kin-like_C"/>
</dbReference>
<keyword evidence="6 10" id="KW-0418">Kinase</keyword>
<dbReference type="InterPro" id="IPR036097">
    <property type="entry name" value="HisK_dim/P_sf"/>
</dbReference>
<dbReference type="AlphaFoldDB" id="A0A1I0QYW7"/>
<organism evidence="10 11">
    <name type="scientific">[Clostridium] fimetarium</name>
    <dbReference type="NCBI Taxonomy" id="99656"/>
    <lineage>
        <taxon>Bacteria</taxon>
        <taxon>Bacillati</taxon>
        <taxon>Bacillota</taxon>
        <taxon>Clostridia</taxon>
        <taxon>Lachnospirales</taxon>
        <taxon>Lachnospiraceae</taxon>
    </lineage>
</organism>
<dbReference type="InterPro" id="IPR050351">
    <property type="entry name" value="BphY/WalK/GraS-like"/>
</dbReference>
<feature type="domain" description="Histidine kinase" evidence="9">
    <location>
        <begin position="121"/>
        <end position="334"/>
    </location>
</feature>
<dbReference type="EC" id="2.7.13.3" evidence="3"/>
<evidence type="ECO:0000256" key="7">
    <source>
        <dbReference type="ARBA" id="ARBA00023012"/>
    </source>
</evidence>
<evidence type="ECO:0000256" key="2">
    <source>
        <dbReference type="ARBA" id="ARBA00004370"/>
    </source>
</evidence>
<dbReference type="InterPro" id="IPR003594">
    <property type="entry name" value="HATPase_dom"/>
</dbReference>
<proteinExistence type="predicted"/>
<dbReference type="Pfam" id="PF02518">
    <property type="entry name" value="HATPase_c"/>
    <property type="match status" value="1"/>
</dbReference>
<feature type="transmembrane region" description="Helical" evidence="8">
    <location>
        <begin position="36"/>
        <end position="55"/>
    </location>
</feature>
<dbReference type="PANTHER" id="PTHR45453">
    <property type="entry name" value="PHOSPHATE REGULON SENSOR PROTEIN PHOR"/>
    <property type="match status" value="1"/>
</dbReference>
<evidence type="ECO:0000256" key="4">
    <source>
        <dbReference type="ARBA" id="ARBA00022553"/>
    </source>
</evidence>
<evidence type="ECO:0000256" key="6">
    <source>
        <dbReference type="ARBA" id="ARBA00022777"/>
    </source>
</evidence>
<dbReference type="InterPro" id="IPR003661">
    <property type="entry name" value="HisK_dim/P_dom"/>
</dbReference>
<dbReference type="Gene3D" id="1.10.287.130">
    <property type="match status" value="1"/>
</dbReference>
<dbReference type="Proteomes" id="UP000199701">
    <property type="component" value="Unassembled WGS sequence"/>
</dbReference>
<dbReference type="PROSITE" id="PS50109">
    <property type="entry name" value="HIS_KIN"/>
    <property type="match status" value="1"/>
</dbReference>
<dbReference type="OrthoDB" id="9806130at2"/>
<dbReference type="GO" id="GO:0005886">
    <property type="term" value="C:plasma membrane"/>
    <property type="evidence" value="ECO:0007669"/>
    <property type="project" value="TreeGrafter"/>
</dbReference>
<dbReference type="CDD" id="cd00075">
    <property type="entry name" value="HATPase"/>
    <property type="match status" value="1"/>
</dbReference>
<keyword evidence="7" id="KW-0902">Two-component regulatory system</keyword>
<comment type="catalytic activity">
    <reaction evidence="1">
        <text>ATP + protein L-histidine = ADP + protein N-phospho-L-histidine.</text>
        <dbReference type="EC" id="2.7.13.3"/>
    </reaction>
</comment>
<dbReference type="SUPFAM" id="SSF55874">
    <property type="entry name" value="ATPase domain of HSP90 chaperone/DNA topoisomerase II/histidine kinase"/>
    <property type="match status" value="1"/>
</dbReference>
<keyword evidence="5" id="KW-0808">Transferase</keyword>
<evidence type="ECO:0000256" key="3">
    <source>
        <dbReference type="ARBA" id="ARBA00012438"/>
    </source>
</evidence>
<reference evidence="10 11" key="1">
    <citation type="submission" date="2016-10" db="EMBL/GenBank/DDBJ databases">
        <authorList>
            <person name="de Groot N.N."/>
        </authorList>
    </citation>
    <scope>NUCLEOTIDE SEQUENCE [LARGE SCALE GENOMIC DNA]</scope>
    <source>
        <strain evidence="10 11">DSM 9179</strain>
    </source>
</reference>
<keyword evidence="8" id="KW-0472">Membrane</keyword>
<feature type="transmembrane region" description="Helical" evidence="8">
    <location>
        <begin position="12"/>
        <end position="30"/>
    </location>
</feature>
<dbReference type="SMART" id="SM00388">
    <property type="entry name" value="HisKA"/>
    <property type="match status" value="1"/>
</dbReference>